<comment type="caution">
    <text evidence="1">The sequence shown here is derived from an EMBL/GenBank/DDBJ whole genome shotgun (WGS) entry which is preliminary data.</text>
</comment>
<dbReference type="Proteomes" id="UP000831701">
    <property type="component" value="Chromosome 7"/>
</dbReference>
<evidence type="ECO:0000313" key="2">
    <source>
        <dbReference type="Proteomes" id="UP000831701"/>
    </source>
</evidence>
<organism evidence="1 2">
    <name type="scientific">Scortum barcoo</name>
    <name type="common">barcoo grunter</name>
    <dbReference type="NCBI Taxonomy" id="214431"/>
    <lineage>
        <taxon>Eukaryota</taxon>
        <taxon>Metazoa</taxon>
        <taxon>Chordata</taxon>
        <taxon>Craniata</taxon>
        <taxon>Vertebrata</taxon>
        <taxon>Euteleostomi</taxon>
        <taxon>Actinopterygii</taxon>
        <taxon>Neopterygii</taxon>
        <taxon>Teleostei</taxon>
        <taxon>Neoteleostei</taxon>
        <taxon>Acanthomorphata</taxon>
        <taxon>Eupercaria</taxon>
        <taxon>Centrarchiformes</taxon>
        <taxon>Terapontoidei</taxon>
        <taxon>Terapontidae</taxon>
        <taxon>Scortum</taxon>
    </lineage>
</organism>
<evidence type="ECO:0000313" key="1">
    <source>
        <dbReference type="EMBL" id="KAI3369916.1"/>
    </source>
</evidence>
<keyword evidence="2" id="KW-1185">Reference proteome</keyword>
<accession>A0ACB8WQB0</accession>
<protein>
    <submittedName>
        <fullName evidence="1">Uncharacterized protein</fullName>
    </submittedName>
</protein>
<reference evidence="1" key="1">
    <citation type="submission" date="2022-04" db="EMBL/GenBank/DDBJ databases">
        <title>Jade perch genome.</title>
        <authorList>
            <person name="Chao B."/>
        </authorList>
    </citation>
    <scope>NUCLEOTIDE SEQUENCE</scope>
    <source>
        <strain evidence="1">CB-2022</strain>
    </source>
</reference>
<sequence>MITSLFDGRLLFVSLFGSDVFPRRRTVGRCVCRPVSSALSAAVSAAMAVAMAVDAKADLATLLDEWEEAQQGTTEQLVSILTKISELIERETGEYHKADPDPFDDRHPGRADPDCMLGQLLKMLFMNDDFTNALLDAYIMTSREQSLNTAACRLLQNIMPGLETAVVFQEKEGLVEKLFTWAREAERPLCVYATGLLSRAMSNQEVAASYREENAQLVPIMIRRLYELQTEEAKSHFSPAKIPQNLPQDSQVQTTQTSNISADQQDRTEGEDVGDEEEERKQRDGENSRSKASSKSLPHVGSALKNGGSSSTRLLPDFVYQASQDASSRETEDRQEGRGKRRAVKENGRKAKQKLNFTSSSRNEEEEERNDSSEQPANSTSWSEMSPMVIGSDYGLSPLSPAMEQRLILQYLTPLGDYQELLAVFMQLDTRSLLMNYIDLRRTKNVQLTFDALLYLASLLLHKKFAAEFIAHGGVQKLLEIPRPSMAATGVSLCLYYLAYNQDAMERVCTLPDGVLSDMVSYALWLLESSHASGVCHATMFFSISFSFRAVLQLFDHQDGLRRLVNLVSTLEILNTENEVSIMSDDQVFSSRQTAKHTCMALRRYFEAHLAVKAEQVKQSLHTSDGATVVPQQPFYKAYTYTREQVIEMMEFLIECGPPQLHWEAVEIFYKLSCVPLMLQLISAACDWRTYYGRSDTVRYALDILAILMVVPKVQCVLADTVEVLDETRSPVSTVGMSIILGVAEGEVFVNDAEIQKSALQVIINCVCAPDQNTVGAFAPLRPSLHTQQPPTPHNRVLAHMWQVVQNNNGIKVLLSLLSVKMPITDADLIRALACKALVGLSRSSAVRQIISKLPLFTSSHIQQLMKEPVLQDKRSEHVRFCRYAAELTERVSGKPLLMGTDVSLARLQRANVVAQSRITFSERELLVLIRNHLTAKGLHDTADTLVKEANLSTASFCPNPSSCVTPPSSSVVPRTCRLSAGIAARVASHVGASPVSSVPAASSSSTPTSSRSHPSCSSSSTSALPPLPPCHGTSQAHGSHQVGRILFTRERPTAHCSSGKKLRALKQKSDHGAFIQTPAMKKQLERHLPSPPTLDSIITEYLREQHARCPNPVTTCPPFSLFTPHRCPEPKQRRQASPNFTARLGSRVLYPKYGGVDRGCLDRHLIFSRFRPMSVFHEGDGDESGFTCCAFSARERFLMLGTCSGHLKFYNIFSGEEEANYTCHTSAITHLEPSRDGKLLLTSASWSVPLSALWSMDGVFSMKHSFVDDHYVEFSKLSQDRVIGTKDQIAHIYDIQTGQKTLTLNDLALANNYKRNCATFNPTDDLVLNDGVLWDVRASRAIHKFDKFNMNISGVFHPNGLEVIINTEIWDLRTFHLLHTVPALDQCRVVFNSNATIMYGAMLQADDEDDAMDQQMKSPFGSSFRTFDATDYKPIATVDVKRNIFDLCTDSKDCYLAVIENQDTVSLDTVCRLYEVGRQKLAEEGDDDDQDDEDQDDDSSDTDDDDDDDDMDTDPLIEELANNEDAENGDGPNSPTDEEVADLSNQSFFLQSHHIAELLGNNSDDNSDDNDDGDSEDSDHSYRGDDGSDSFDPDNLFSMCTAEASLTGKQNLYLLFRYTLPTGAGLRRYGRSAFKESPTDHVTYYRSIAVTLVADMNLLLSFSAVICNFRGSVTQGLALEVGETVQILEKCEVRDTGYYLSLCHISWRPDSPFNTERLSGMVQRIFNEEAKCQGAKLYYEASQESDGLILMGVFPASYVHLKKAIVTNRGPHETVVPLEDPIVTEVTSTLQEWALLWKQLYVKHKVDLFYKVRHVMMELIDLRRQLLSGHLTQDQSRDVKRHITVRLDWGNEHLGLDLVPRKEFEMVDEDQISVSDLYKMGKKLFLNLVVLHRMILQNLLPEGRSEKSPWWGCEAVLDDVSGPGHTALRGNVLHRRKGAPDDFLSCPHHSPHIPPVSSRSSTPHRDAAGEDALYSTPVERSEDGRGQVGSLHPSQEVQALLCPLNQRRRVHRPREVVCDVHPQKLSAADHLHGRVVDEERSVAGLDLPEVHDDLFGLVNIQDQVVAFTPSHQLLHLLSVGQVVVISDEAHHCSVVGKLHNMVCQAQVKSGADGILCGAVWPHLSSRHSVQQSTTQGDGTRQRHGEPCRVPVPHHLLVNLKSFTYNSIGEDTDIFFSLYDLREGRTIRWERRDEGEETEERGGGGGGGGERRRRRGGEEEEEEEERNFPKNPPAVEIEPIEPVCPQSSSTSENEKFMVRLNKNGGPKNPEKVDRLCALFTDLSNKDMKRDLYIISQVIRTGRMLLNDSKKGPPHVQYRRPYGCAVLAMSDVLQTISELKEEKDFVLKVYTCNNENEWYQIHENIIRKSSTKYTAPSTNYGLIISLQLLRGDMEQVRRENPLIYSRGVAITRKLGFPDVIMPGDIRNDLYLTLERGDFERGGKSVQKNIEVTIYVLYADGEILKDCISLGSGEPNVPEHRSFVLYHNNSPRWSEVIKLPIPIDRFRGSHLRFEFRHCSTKDKGEKKLFGFAFTPLMREDGMTLSDESHELYVYKCDENTTFSNHALYLGLPCCKEDFNSCPSIPSSLVFQRSAKETFWISTQLSSTKLTQNVDLLALLKWKAHPDRVMDILGRLRHVSGEEIVKFLQDILDTLFSILDDNTDKYGPLVFQSLVFIINLLRDSKYYHFRPVMDTYIQKHFAGALAYKELIRCLKWYMDRSAEVVRQDHIQEAMRALEYLFKFIVQSRILYSRATCGMEEEQFRTSIQELFQSIRFVLSLDSRNSETLIFTQGSQPCPGPNQAPGPGIGPVASLTLAPAPGQAQPLAPGQVPVSGQATCTQAWSSNALRPSPLSAALLNSFPAIFDELLQMFTVQEVAEFVRGTLGSMPSTVHIGQSMDVVKLQSIARTVDSRLFSFPESRRILLPVVLHHIHLHLRQQKELLICSGILSSIFSIIKTSSLDTSVQEEVEMMVESLLDVLLQTLLSIMSKSQSQEAGEYVSCLLSLLRQMTDIHFQHLMENFQSKEELKEFLLKIMCIFRNLMKLSIFPRDWNIMRLLTSNIILTTAQYLSPALHKNFTEADFDFKVWNSYFSLAVLYINQPSLQLETLSPAKRKKVLDKYGDMRVMMTYELFSMWQNLGENKIHFIPGMIGPFLGVTLVPQVEVRNIMIPIFHDMMDWEQRKNGNFKQVEAELIDKLDSLVSEGKGDENYRELFGLLINSQCFSALTLLSCVLLRSLLRDSTQLFGPYPRDCMKGDETENKKIGCTVNLLNFYKSEINKEEMYIRYIHKLCDMHLQAENYTEAAFTLLLYWELLHWDERPLKEFLHYPAQTEWHRKEGLCRKVIHYFNKGKCWEFGIPLCRELAFQYESLYDYQSLSWIRKMEAAYYDNIMEQQRLEPEFFRVGFYGRKFPFFLRNKEFVCRGHDYERLEAFQQRMLGEFPQAIAMQHPNHPDEAILQCDAQYLQIYAVTPVPDSVSVLQMDRVPDRIKSFYRVNNVRPLPIRPTRSTKDPKTETTSSRTTNQSGEQSLWIERTTLILTHPLPGISRWFEVEKRELVEVSPLENAISVVENKNQELRTLISQYQHKQLHGNINLLSMTLNGVIDAAVNGGIARYQEAFFDKEYITSHPEDTEKITQLKDLMQEQVHVLGVGLAVHEKLVHPEMRPLHKKLIDQFQMMRSSLCHGLPGLDKAGSGANTPRGILASHSPMSPEGFKLIHRHSPIAVLTPVRNSSSSLSSHNSSETGTVGSLLILADGMVVEHPEDFYRMQASPSSSSLSSTHSAPSQMINSAPSTIRVGSPSLPDKYRHNREMLMLLPPHRERPSSAMYSNITENGQPPNFQRALFHQVIGPCKPCSDPNLSVAEKVLTTPSSWSLDSGTREALPFLSAHVGSVKAPPVPPRNLPHGGQHLSMHFDAFHHQVSDLPPALPARSLRKSPLHPIPASPTSPQSILDGSNSTLSGSASSGVSSLSESNFGGPASSSDPPASRTDTLESVPSSQAWTTDQEDLDSPYQPVRYSVSEPEVLDGVKPPPCRSHSAPGGVTPAQAGGQIQPQALVSASTGAPQQPQQDGLSHPQHHHFYHHHFHPHYIPHHPPLYHLQRAATRPAPQTLPQRGVYP</sequence>
<proteinExistence type="predicted"/>
<name>A0ACB8WQB0_9TELE</name>
<gene>
    <name evidence="1" type="ORF">L3Q82_024427</name>
</gene>
<dbReference type="EMBL" id="CM041537">
    <property type="protein sequence ID" value="KAI3369916.1"/>
    <property type="molecule type" value="Genomic_DNA"/>
</dbReference>